<dbReference type="InterPro" id="IPR018062">
    <property type="entry name" value="HTH_AraC-typ_CS"/>
</dbReference>
<keyword evidence="3" id="KW-0804">Transcription</keyword>
<dbReference type="Proteomes" id="UP000032452">
    <property type="component" value="Unassembled WGS sequence"/>
</dbReference>
<dbReference type="STRING" id="1618023.UH38_04580"/>
<accession>A0A0D8ZWQ7</accession>
<dbReference type="AlphaFoldDB" id="A0A0D8ZWQ7"/>
<name>A0A0D8ZWQ7_9CYAN</name>
<organism evidence="5 6">
    <name type="scientific">Aliterella atlantica CENA595</name>
    <dbReference type="NCBI Taxonomy" id="1618023"/>
    <lineage>
        <taxon>Bacteria</taxon>
        <taxon>Bacillati</taxon>
        <taxon>Cyanobacteriota</taxon>
        <taxon>Cyanophyceae</taxon>
        <taxon>Chroococcidiopsidales</taxon>
        <taxon>Aliterellaceae</taxon>
        <taxon>Aliterella</taxon>
    </lineage>
</organism>
<dbReference type="Pfam" id="PF12833">
    <property type="entry name" value="HTH_18"/>
    <property type="match status" value="1"/>
</dbReference>
<evidence type="ECO:0000313" key="6">
    <source>
        <dbReference type="Proteomes" id="UP000032452"/>
    </source>
</evidence>
<dbReference type="Gene3D" id="1.10.10.60">
    <property type="entry name" value="Homeodomain-like"/>
    <property type="match status" value="2"/>
</dbReference>
<dbReference type="PROSITE" id="PS00041">
    <property type="entry name" value="HTH_ARAC_FAMILY_1"/>
    <property type="match status" value="1"/>
</dbReference>
<dbReference type="SMART" id="SM00342">
    <property type="entry name" value="HTH_ARAC"/>
    <property type="match status" value="1"/>
</dbReference>
<dbReference type="EMBL" id="JYON01000003">
    <property type="protein sequence ID" value="KJH72832.1"/>
    <property type="molecule type" value="Genomic_DNA"/>
</dbReference>
<evidence type="ECO:0000256" key="1">
    <source>
        <dbReference type="ARBA" id="ARBA00023015"/>
    </source>
</evidence>
<dbReference type="InterPro" id="IPR009057">
    <property type="entry name" value="Homeodomain-like_sf"/>
</dbReference>
<dbReference type="OrthoDB" id="516605at2"/>
<evidence type="ECO:0000259" key="4">
    <source>
        <dbReference type="PROSITE" id="PS01124"/>
    </source>
</evidence>
<dbReference type="RefSeq" id="WP_045053447.1">
    <property type="nucleotide sequence ID" value="NZ_CAWMDP010000011.1"/>
</dbReference>
<dbReference type="PANTHER" id="PTHR46796:SF6">
    <property type="entry name" value="ARAC SUBFAMILY"/>
    <property type="match status" value="1"/>
</dbReference>
<sequence length="306" mass="35200">MGRQEQEIKILDFSQEKATDFLLPQPAILKSSGWDSIYFELHQQPKFDTPEHQGTWHVIAHCPPFYTSGDRTGERWLDNKRKMEVRNQGDVAIIPAGISQRCNWQILSQFAIVAFDPLLLKQIGQDWVDSDRIELIPHYMTEQDALIQGIVSALRAEVESDKIGGDLLIDSLKTTLAIHLLRQYCTTKPKLSSYVDGLSRSKLQQIREYINTNLAQDVKLIDLAEVAQISSYHFLRLFKQSMGITPHQYILQCRIEKARYLLQHSELSIAEIAHRVGFCDQSHLTRYFKRAVGITPKQLLQARDNK</sequence>
<dbReference type="InterPro" id="IPR050204">
    <property type="entry name" value="AraC_XylS_family_regulators"/>
</dbReference>
<dbReference type="PROSITE" id="PS01124">
    <property type="entry name" value="HTH_ARAC_FAMILY_2"/>
    <property type="match status" value="1"/>
</dbReference>
<evidence type="ECO:0000313" key="5">
    <source>
        <dbReference type="EMBL" id="KJH72832.1"/>
    </source>
</evidence>
<reference evidence="5 6" key="1">
    <citation type="submission" date="2015-02" db="EMBL/GenBank/DDBJ databases">
        <title>Draft genome of a novel marine cyanobacterium (Chroococcales) isolated from South Atlantic Ocean.</title>
        <authorList>
            <person name="Rigonato J."/>
            <person name="Alvarenga D.O."/>
            <person name="Branco L.H."/>
            <person name="Varani A.M."/>
            <person name="Brandini F.P."/>
            <person name="Fiore M.F."/>
        </authorList>
    </citation>
    <scope>NUCLEOTIDE SEQUENCE [LARGE SCALE GENOMIC DNA]</scope>
    <source>
        <strain evidence="5 6">CENA595</strain>
    </source>
</reference>
<comment type="caution">
    <text evidence="5">The sequence shown here is derived from an EMBL/GenBank/DDBJ whole genome shotgun (WGS) entry which is preliminary data.</text>
</comment>
<feature type="domain" description="HTH araC/xylS-type" evidence="4">
    <location>
        <begin position="204"/>
        <end position="302"/>
    </location>
</feature>
<dbReference type="GO" id="GO:0043565">
    <property type="term" value="F:sequence-specific DNA binding"/>
    <property type="evidence" value="ECO:0007669"/>
    <property type="project" value="InterPro"/>
</dbReference>
<proteinExistence type="predicted"/>
<dbReference type="SUPFAM" id="SSF46689">
    <property type="entry name" value="Homeodomain-like"/>
    <property type="match status" value="2"/>
</dbReference>
<evidence type="ECO:0000256" key="2">
    <source>
        <dbReference type="ARBA" id="ARBA00023125"/>
    </source>
</evidence>
<evidence type="ECO:0000256" key="3">
    <source>
        <dbReference type="ARBA" id="ARBA00023163"/>
    </source>
</evidence>
<keyword evidence="1" id="KW-0805">Transcription regulation</keyword>
<protein>
    <submittedName>
        <fullName evidence="5">AraC family transcriptional regulator</fullName>
    </submittedName>
</protein>
<gene>
    <name evidence="5" type="ORF">UH38_04580</name>
</gene>
<keyword evidence="2" id="KW-0238">DNA-binding</keyword>
<dbReference type="PATRIC" id="fig|1618023.3.peg.787"/>
<dbReference type="GO" id="GO:0003700">
    <property type="term" value="F:DNA-binding transcription factor activity"/>
    <property type="evidence" value="ECO:0007669"/>
    <property type="project" value="InterPro"/>
</dbReference>
<dbReference type="InterPro" id="IPR018060">
    <property type="entry name" value="HTH_AraC"/>
</dbReference>
<dbReference type="PANTHER" id="PTHR46796">
    <property type="entry name" value="HTH-TYPE TRANSCRIPTIONAL ACTIVATOR RHAS-RELATED"/>
    <property type="match status" value="1"/>
</dbReference>
<keyword evidence="6" id="KW-1185">Reference proteome</keyword>